<dbReference type="Proteomes" id="UP001189122">
    <property type="component" value="Unassembled WGS sequence"/>
</dbReference>
<dbReference type="Gene3D" id="1.10.10.60">
    <property type="entry name" value="Homeodomain-like"/>
    <property type="match status" value="2"/>
</dbReference>
<dbReference type="CDD" id="cd12203">
    <property type="entry name" value="GT1"/>
    <property type="match status" value="1"/>
</dbReference>
<feature type="domain" description="Myb-like" evidence="7">
    <location>
        <begin position="347"/>
        <end position="411"/>
    </location>
</feature>
<feature type="region of interest" description="Disordered" evidence="6">
    <location>
        <begin position="458"/>
        <end position="546"/>
    </location>
</feature>
<feature type="compositionally biased region" description="Basic and acidic residues" evidence="6">
    <location>
        <begin position="123"/>
        <end position="132"/>
    </location>
</feature>
<name>A0A7I8IHX0_SPIIN</name>
<evidence type="ECO:0000256" key="1">
    <source>
        <dbReference type="ARBA" id="ARBA00004123"/>
    </source>
</evidence>
<dbReference type="GO" id="GO:0005634">
    <property type="term" value="C:nucleus"/>
    <property type="evidence" value="ECO:0007669"/>
    <property type="project" value="UniProtKB-SubCell"/>
</dbReference>
<evidence type="ECO:0000256" key="2">
    <source>
        <dbReference type="ARBA" id="ARBA00023015"/>
    </source>
</evidence>
<feature type="compositionally biased region" description="Polar residues" evidence="6">
    <location>
        <begin position="465"/>
        <end position="477"/>
    </location>
</feature>
<dbReference type="EMBL" id="CACRZD030000002">
    <property type="protein sequence ID" value="CAA6656462.1"/>
    <property type="molecule type" value="Genomic_DNA"/>
</dbReference>
<dbReference type="AlphaFoldDB" id="A0A7I8IHX0"/>
<keyword evidence="3" id="KW-0238">DNA-binding</keyword>
<keyword evidence="4" id="KW-0804">Transcription</keyword>
<evidence type="ECO:0000313" key="9">
    <source>
        <dbReference type="Proteomes" id="UP001189122"/>
    </source>
</evidence>
<feature type="compositionally biased region" description="Polar residues" evidence="6">
    <location>
        <begin position="34"/>
        <end position="44"/>
    </location>
</feature>
<dbReference type="InterPro" id="IPR044822">
    <property type="entry name" value="Myb_DNA-bind_4"/>
</dbReference>
<evidence type="ECO:0000259" key="7">
    <source>
        <dbReference type="PROSITE" id="PS50090"/>
    </source>
</evidence>
<protein>
    <recommendedName>
        <fullName evidence="7">Myb-like domain-containing protein</fullName>
    </recommendedName>
</protein>
<proteinExistence type="predicted"/>
<comment type="subcellular location">
    <subcellularLocation>
        <location evidence="1">Nucleus</location>
    </subcellularLocation>
</comment>
<organism evidence="8">
    <name type="scientific">Spirodela intermedia</name>
    <name type="common">Intermediate duckweed</name>
    <dbReference type="NCBI Taxonomy" id="51605"/>
    <lineage>
        <taxon>Eukaryota</taxon>
        <taxon>Viridiplantae</taxon>
        <taxon>Streptophyta</taxon>
        <taxon>Embryophyta</taxon>
        <taxon>Tracheophyta</taxon>
        <taxon>Spermatophyta</taxon>
        <taxon>Magnoliopsida</taxon>
        <taxon>Liliopsida</taxon>
        <taxon>Araceae</taxon>
        <taxon>Lemnoideae</taxon>
        <taxon>Spirodela</taxon>
    </lineage>
</organism>
<keyword evidence="9" id="KW-1185">Reference proteome</keyword>
<feature type="compositionally biased region" description="Low complexity" evidence="6">
    <location>
        <begin position="190"/>
        <end position="214"/>
    </location>
</feature>
<dbReference type="InterPro" id="IPR001005">
    <property type="entry name" value="SANT/Myb"/>
</dbReference>
<feature type="compositionally biased region" description="Pro residues" evidence="6">
    <location>
        <begin position="313"/>
        <end position="334"/>
    </location>
</feature>
<reference evidence="8 9" key="1">
    <citation type="submission" date="2019-12" db="EMBL/GenBank/DDBJ databases">
        <authorList>
            <person name="Scholz U."/>
            <person name="Mascher M."/>
            <person name="Fiebig A."/>
        </authorList>
    </citation>
    <scope>NUCLEOTIDE SEQUENCE</scope>
</reference>
<sequence>MQQGGSQYGVPPPEAASFPGSDELPPPLAEVASPISSLPPSRTPGNFDELAAPAAAGGFPGDDDLAAAAGDDAERGGGGGGNRWPRQETLALLKIRSEMDAAFRDATLKAPLWEEVSRVQSEREEVQGEVRECPQILQTHQGRPSRPAGRQELPLLLPARSPHLPRSPQAAAPPLPAALPPPSAGKLHPAPLNSIPLPSSAAAALSFSDTSTSSDSDESERRNRGGGGGGRRKMMAFFEGLMRQVVERQEAMQQRFLETIEKRDQERTMREEAWRRQEMARLARDHDAAAHDRAVSAARDAAIISFLQKITGQPPPLRAAAPPPPPPPPPPEMAAPPAEGVVPSGTGDSAATSRWPKSEVQALINLRGELETKYQEVGPKGPLWEEISAAMRRLGYHRSAKRCKEKWENINKYFKKVKESNKRRPEDSKTCPYFHQLDALYRKKLLLTGGGAAAAAAATATTTTSPPQAEAESTTDNGGAAAQKPGDTVMEMPGRQEQQQQQQQEEAEKVNSEEMMSDEGEEEEEEQYKIQFQQSSRVNGTPNGGAAAVAAGPFMAMIQ</sequence>
<evidence type="ECO:0000256" key="3">
    <source>
        <dbReference type="ARBA" id="ARBA00023125"/>
    </source>
</evidence>
<dbReference type="FunFam" id="1.10.10.60:FF:000092">
    <property type="entry name" value="Trihelix transcription factor GT-2"/>
    <property type="match status" value="1"/>
</dbReference>
<accession>A0A7I8IHX0</accession>
<dbReference type="PANTHER" id="PTHR21654:SF84">
    <property type="entry name" value="SI:DKEY-66I24.7"/>
    <property type="match status" value="1"/>
</dbReference>
<evidence type="ECO:0000256" key="4">
    <source>
        <dbReference type="ARBA" id="ARBA00023163"/>
    </source>
</evidence>
<keyword evidence="2" id="KW-0805">Transcription regulation</keyword>
<gene>
    <name evidence="8" type="ORF">SI7747_02003002</name>
</gene>
<evidence type="ECO:0000256" key="6">
    <source>
        <dbReference type="SAM" id="MobiDB-lite"/>
    </source>
</evidence>
<dbReference type="SMART" id="SM00717">
    <property type="entry name" value="SANT"/>
    <property type="match status" value="1"/>
</dbReference>
<dbReference type="GO" id="GO:0006355">
    <property type="term" value="P:regulation of DNA-templated transcription"/>
    <property type="evidence" value="ECO:0007669"/>
    <property type="project" value="UniProtKB-ARBA"/>
</dbReference>
<dbReference type="GO" id="GO:0003677">
    <property type="term" value="F:DNA binding"/>
    <property type="evidence" value="ECO:0007669"/>
    <property type="project" value="UniProtKB-KW"/>
</dbReference>
<dbReference type="PANTHER" id="PTHR21654">
    <property type="entry name" value="FI21293P1"/>
    <property type="match status" value="1"/>
</dbReference>
<dbReference type="Pfam" id="PF13837">
    <property type="entry name" value="Myb_DNA-bind_4"/>
    <property type="match status" value="2"/>
</dbReference>
<evidence type="ECO:0000256" key="5">
    <source>
        <dbReference type="ARBA" id="ARBA00023242"/>
    </source>
</evidence>
<feature type="region of interest" description="Disordered" evidence="6">
    <location>
        <begin position="313"/>
        <end position="356"/>
    </location>
</feature>
<feature type="region of interest" description="Disordered" evidence="6">
    <location>
        <begin position="1"/>
        <end position="85"/>
    </location>
</feature>
<dbReference type="EMBL" id="LR743589">
    <property type="protein sequence ID" value="CAA2616788.1"/>
    <property type="molecule type" value="Genomic_DNA"/>
</dbReference>
<feature type="compositionally biased region" description="Pro residues" evidence="6">
    <location>
        <begin position="171"/>
        <end position="183"/>
    </location>
</feature>
<evidence type="ECO:0000313" key="8">
    <source>
        <dbReference type="EMBL" id="CAA2616788.1"/>
    </source>
</evidence>
<feature type="compositionally biased region" description="Acidic residues" evidence="6">
    <location>
        <begin position="515"/>
        <end position="526"/>
    </location>
</feature>
<feature type="region of interest" description="Disordered" evidence="6">
    <location>
        <begin position="123"/>
        <end position="233"/>
    </location>
</feature>
<keyword evidence="5" id="KW-0539">Nucleus</keyword>
<dbReference type="PROSITE" id="PS50090">
    <property type="entry name" value="MYB_LIKE"/>
    <property type="match status" value="1"/>
</dbReference>
<feature type="compositionally biased region" description="Low complexity" evidence="6">
    <location>
        <begin position="47"/>
        <end position="57"/>
    </location>
</feature>